<evidence type="ECO:0000256" key="1">
    <source>
        <dbReference type="SAM" id="MobiDB-lite"/>
    </source>
</evidence>
<dbReference type="EMBL" id="QLYX01000008">
    <property type="protein sequence ID" value="RAY13595.1"/>
    <property type="molecule type" value="Genomic_DNA"/>
</dbReference>
<gene>
    <name evidence="2" type="ORF">DPM19_18120</name>
</gene>
<dbReference type="Proteomes" id="UP000251891">
    <property type="component" value="Unassembled WGS sequence"/>
</dbReference>
<dbReference type="AlphaFoldDB" id="A0A365H3A7"/>
<evidence type="ECO:0000313" key="2">
    <source>
        <dbReference type="EMBL" id="RAY13595.1"/>
    </source>
</evidence>
<dbReference type="RefSeq" id="WP_111869136.1">
    <property type="nucleotide sequence ID" value="NZ_QLYX01000008.1"/>
</dbReference>
<dbReference type="OrthoDB" id="3695744at2"/>
<accession>A0A365H3A7</accession>
<feature type="compositionally biased region" description="Basic and acidic residues" evidence="1">
    <location>
        <begin position="204"/>
        <end position="219"/>
    </location>
</feature>
<evidence type="ECO:0000313" key="3">
    <source>
        <dbReference type="Proteomes" id="UP000251891"/>
    </source>
</evidence>
<organism evidence="2 3">
    <name type="scientific">Actinomadura craniellae</name>
    <dbReference type="NCBI Taxonomy" id="2231787"/>
    <lineage>
        <taxon>Bacteria</taxon>
        <taxon>Bacillati</taxon>
        <taxon>Actinomycetota</taxon>
        <taxon>Actinomycetes</taxon>
        <taxon>Streptosporangiales</taxon>
        <taxon>Thermomonosporaceae</taxon>
        <taxon>Actinomadura</taxon>
    </lineage>
</organism>
<protein>
    <submittedName>
        <fullName evidence="2">Uncharacterized protein</fullName>
    </submittedName>
</protein>
<name>A0A365H3A7_9ACTN</name>
<feature type="region of interest" description="Disordered" evidence="1">
    <location>
        <begin position="204"/>
        <end position="232"/>
    </location>
</feature>
<keyword evidence="3" id="KW-1185">Reference proteome</keyword>
<comment type="caution">
    <text evidence="2">The sequence shown here is derived from an EMBL/GenBank/DDBJ whole genome shotgun (WGS) entry which is preliminary data.</text>
</comment>
<sequence length="315" mass="32138">MPSAPQLTIDDVPPAGPVVFGPAALTDQQRDGLACVVCGISHLTYTGPSVPVGAVGGGQVFACAPCVPGDEQQLDDGQGGEDEQVVNERPAPGFVCSVPWCTRDHEGGARPLHISGIGETTIGDGDRAYVDISASGPVGDDDRTIGVHLLGGGIATDHPSTFVDIGDAPGLAALLDTLGHGELAGLVADGVAVLRRVIPAPAGEREQREVLDPEGREQQLDDGQGDADRPAGEASISVALIRADTPEQPTAGTTRGGGGERFTVPLTAPDEAVEALRAMDLGNAEEAVAGAVARAVVEELRARRAARHDTTGEAR</sequence>
<proteinExistence type="predicted"/>
<reference evidence="2 3" key="1">
    <citation type="submission" date="2018-06" db="EMBL/GenBank/DDBJ databases">
        <title>Actinomadura craniellae sp. nov. isolated from marine sponge Craniella sp.</title>
        <authorList>
            <person name="Li L."/>
            <person name="Xu Q.H."/>
            <person name="Lin H.W."/>
            <person name="Lu Y.H."/>
        </authorList>
    </citation>
    <scope>NUCLEOTIDE SEQUENCE [LARGE SCALE GENOMIC DNA]</scope>
    <source>
        <strain evidence="2 3">LHW63021</strain>
    </source>
</reference>